<gene>
    <name evidence="2" type="ORF">SVUK_LOCUS8262</name>
</gene>
<organism evidence="2 3">
    <name type="scientific">Strongylus vulgaris</name>
    <name type="common">Blood worm</name>
    <dbReference type="NCBI Taxonomy" id="40348"/>
    <lineage>
        <taxon>Eukaryota</taxon>
        <taxon>Metazoa</taxon>
        <taxon>Ecdysozoa</taxon>
        <taxon>Nematoda</taxon>
        <taxon>Chromadorea</taxon>
        <taxon>Rhabditida</taxon>
        <taxon>Rhabditina</taxon>
        <taxon>Rhabditomorpha</taxon>
        <taxon>Strongyloidea</taxon>
        <taxon>Strongylidae</taxon>
        <taxon>Strongylus</taxon>
    </lineage>
</organism>
<accession>A0A3P7J5X7</accession>
<proteinExistence type="predicted"/>
<reference evidence="2 3" key="1">
    <citation type="submission" date="2018-11" db="EMBL/GenBank/DDBJ databases">
        <authorList>
            <consortium name="Pathogen Informatics"/>
        </authorList>
    </citation>
    <scope>NUCLEOTIDE SEQUENCE [LARGE SCALE GENOMIC DNA]</scope>
</reference>
<keyword evidence="1" id="KW-0812">Transmembrane</keyword>
<keyword evidence="1" id="KW-0472">Membrane</keyword>
<evidence type="ECO:0000256" key="1">
    <source>
        <dbReference type="SAM" id="Phobius"/>
    </source>
</evidence>
<dbReference type="AlphaFoldDB" id="A0A3P7J5X7"/>
<protein>
    <submittedName>
        <fullName evidence="2">Uncharacterized protein</fullName>
    </submittedName>
</protein>
<evidence type="ECO:0000313" key="2">
    <source>
        <dbReference type="EMBL" id="VDM73264.1"/>
    </source>
</evidence>
<sequence length="109" mass="12694">MMTKGFLQRFKLLPDTMFQCSRKWIRTRCQMPTAQCFKIITEECTESPYSALLLCGNFGVAFFYFASQLVVMLQFVWSQIALMGSLYNEESESADRAREFCCIRTFAFS</sequence>
<dbReference type="EMBL" id="UYYB01029736">
    <property type="protein sequence ID" value="VDM73264.1"/>
    <property type="molecule type" value="Genomic_DNA"/>
</dbReference>
<evidence type="ECO:0000313" key="3">
    <source>
        <dbReference type="Proteomes" id="UP000270094"/>
    </source>
</evidence>
<dbReference type="Proteomes" id="UP000270094">
    <property type="component" value="Unassembled WGS sequence"/>
</dbReference>
<keyword evidence="3" id="KW-1185">Reference proteome</keyword>
<name>A0A3P7J5X7_STRVU</name>
<keyword evidence="1" id="KW-1133">Transmembrane helix</keyword>
<feature type="transmembrane region" description="Helical" evidence="1">
    <location>
        <begin position="51"/>
        <end position="77"/>
    </location>
</feature>